<feature type="transmembrane region" description="Helical" evidence="1">
    <location>
        <begin position="45"/>
        <end position="69"/>
    </location>
</feature>
<dbReference type="Proteomes" id="UP000514713">
    <property type="component" value="Chromosome"/>
</dbReference>
<organism evidence="2 3">
    <name type="scientific">Nostoc edaphicum CCNP1411</name>
    <dbReference type="NCBI Taxonomy" id="1472755"/>
    <lineage>
        <taxon>Bacteria</taxon>
        <taxon>Bacillati</taxon>
        <taxon>Cyanobacteriota</taxon>
        <taxon>Cyanophyceae</taxon>
        <taxon>Nostocales</taxon>
        <taxon>Nostocaceae</taxon>
        <taxon>Nostoc</taxon>
    </lineage>
</organism>
<dbReference type="EMBL" id="CP054698">
    <property type="protein sequence ID" value="QMS90537.1"/>
    <property type="molecule type" value="Genomic_DNA"/>
</dbReference>
<protein>
    <recommendedName>
        <fullName evidence="4">DUF4499 domain-containing protein</fullName>
    </recommendedName>
</protein>
<keyword evidence="1" id="KW-1133">Transmembrane helix</keyword>
<evidence type="ECO:0000313" key="2">
    <source>
        <dbReference type="EMBL" id="QMS90537.1"/>
    </source>
</evidence>
<feature type="transmembrane region" description="Helical" evidence="1">
    <location>
        <begin position="12"/>
        <end position="33"/>
    </location>
</feature>
<keyword evidence="3" id="KW-1185">Reference proteome</keyword>
<keyword evidence="1" id="KW-0812">Transmembrane</keyword>
<proteinExistence type="predicted"/>
<reference evidence="3" key="1">
    <citation type="submission" date="2020-06" db="EMBL/GenBank/DDBJ databases">
        <title>Nostoc edaphicum CCNP1411 genome.</title>
        <authorList>
            <person name="Fidor A."/>
            <person name="Grabski M."/>
            <person name="Gawor J."/>
            <person name="Gromadka R."/>
            <person name="Wegrzyn G."/>
            <person name="Mazur-Marzec H."/>
        </authorList>
    </citation>
    <scope>NUCLEOTIDE SEQUENCE [LARGE SCALE GENOMIC DNA]</scope>
    <source>
        <strain evidence="3">CCNP1411</strain>
    </source>
</reference>
<keyword evidence="1" id="KW-0472">Membrane</keyword>
<gene>
    <name evidence="2" type="ORF">HUN01_24255</name>
</gene>
<evidence type="ECO:0000256" key="1">
    <source>
        <dbReference type="SAM" id="Phobius"/>
    </source>
</evidence>
<accession>A0A7D7QAV5</accession>
<evidence type="ECO:0008006" key="4">
    <source>
        <dbReference type="Google" id="ProtNLM"/>
    </source>
</evidence>
<dbReference type="RefSeq" id="WP_181928323.1">
    <property type="nucleotide sequence ID" value="NZ_CP054698.1"/>
</dbReference>
<name>A0A7D7QAV5_9NOSO</name>
<sequence>MNLKDIKQKIFPVIKVISIVAIATAIGLELWNIQALTTNNHLPIILNPVLIIAHLALSAHFIEGIIAAFYAPGKNQKPIQYGIYTFFVGTIGLLELFENHSQIPDFFKKSGI</sequence>
<dbReference type="AlphaFoldDB" id="A0A7D7QAV5"/>
<dbReference type="KEGG" id="ned:HUN01_24255"/>
<evidence type="ECO:0000313" key="3">
    <source>
        <dbReference type="Proteomes" id="UP000514713"/>
    </source>
</evidence>
<feature type="transmembrane region" description="Helical" evidence="1">
    <location>
        <begin position="81"/>
        <end position="97"/>
    </location>
</feature>